<comment type="caution">
    <text evidence="1">The sequence shown here is derived from an EMBL/GenBank/DDBJ whole genome shotgun (WGS) entry which is preliminary data.</text>
</comment>
<name>A0ABT9ZXW3_9BACI</name>
<gene>
    <name evidence="1" type="ORF">J2S74_003479</name>
</gene>
<evidence type="ECO:0000313" key="2">
    <source>
        <dbReference type="Proteomes" id="UP001230005"/>
    </source>
</evidence>
<reference evidence="1 2" key="1">
    <citation type="submission" date="2023-07" db="EMBL/GenBank/DDBJ databases">
        <title>Genomic Encyclopedia of Type Strains, Phase IV (KMG-IV): sequencing the most valuable type-strain genomes for metagenomic binning, comparative biology and taxonomic classification.</title>
        <authorList>
            <person name="Goeker M."/>
        </authorList>
    </citation>
    <scope>NUCLEOTIDE SEQUENCE [LARGE SCALE GENOMIC DNA]</scope>
    <source>
        <strain evidence="1 2">DSM 9768</strain>
    </source>
</reference>
<protein>
    <submittedName>
        <fullName evidence="1">Uncharacterized protein</fullName>
    </submittedName>
</protein>
<keyword evidence="2" id="KW-1185">Reference proteome</keyword>
<dbReference type="EMBL" id="JAUSUG010000014">
    <property type="protein sequence ID" value="MDQ0256080.1"/>
    <property type="molecule type" value="Genomic_DNA"/>
</dbReference>
<accession>A0ABT9ZXW3</accession>
<proteinExistence type="predicted"/>
<dbReference type="Proteomes" id="UP001230005">
    <property type="component" value="Unassembled WGS sequence"/>
</dbReference>
<organism evidence="1 2">
    <name type="scientific">Evansella vedderi</name>
    <dbReference type="NCBI Taxonomy" id="38282"/>
    <lineage>
        <taxon>Bacteria</taxon>
        <taxon>Bacillati</taxon>
        <taxon>Bacillota</taxon>
        <taxon>Bacilli</taxon>
        <taxon>Bacillales</taxon>
        <taxon>Bacillaceae</taxon>
        <taxon>Evansella</taxon>
    </lineage>
</organism>
<evidence type="ECO:0000313" key="1">
    <source>
        <dbReference type="EMBL" id="MDQ0256080.1"/>
    </source>
</evidence>
<sequence>MMTLGCSSEAILAEEETWPEEAEALPTDAGRGLPLGVIGPPLTDSSDIFFISYQNSRK</sequence>